<evidence type="ECO:0000256" key="2">
    <source>
        <dbReference type="ARBA" id="ARBA00023014"/>
    </source>
</evidence>
<feature type="non-terminal residue" evidence="4">
    <location>
        <position position="1"/>
    </location>
</feature>
<dbReference type="InterPro" id="IPR050612">
    <property type="entry name" value="Prok_Mopterin_Oxidored"/>
</dbReference>
<dbReference type="GO" id="GO:0051536">
    <property type="term" value="F:iron-sulfur cluster binding"/>
    <property type="evidence" value="ECO:0007669"/>
    <property type="project" value="UniProtKB-KW"/>
</dbReference>
<keyword evidence="2" id="KW-0411">Iron-sulfur</keyword>
<protein>
    <recommendedName>
        <fullName evidence="3">Molybdopterin oxidoreductase domain-containing protein</fullName>
    </recommendedName>
</protein>
<dbReference type="Pfam" id="PF00384">
    <property type="entry name" value="Molybdopterin"/>
    <property type="match status" value="1"/>
</dbReference>
<dbReference type="InterPro" id="IPR006656">
    <property type="entry name" value="Mopterin_OxRdtase"/>
</dbReference>
<dbReference type="Gene3D" id="3.40.228.10">
    <property type="entry name" value="Dimethylsulfoxide Reductase, domain 2"/>
    <property type="match status" value="1"/>
</dbReference>
<accession>A0A0F9C8N0</accession>
<dbReference type="SUPFAM" id="SSF53706">
    <property type="entry name" value="Formate dehydrogenase/DMSO reductase, domains 1-3"/>
    <property type="match status" value="1"/>
</dbReference>
<evidence type="ECO:0000256" key="1">
    <source>
        <dbReference type="ARBA" id="ARBA00023004"/>
    </source>
</evidence>
<gene>
    <name evidence="4" type="ORF">LCGC14_2433210</name>
</gene>
<dbReference type="GO" id="GO:0016491">
    <property type="term" value="F:oxidoreductase activity"/>
    <property type="evidence" value="ECO:0007669"/>
    <property type="project" value="InterPro"/>
</dbReference>
<proteinExistence type="predicted"/>
<evidence type="ECO:0000313" key="4">
    <source>
        <dbReference type="EMBL" id="KKL22662.1"/>
    </source>
</evidence>
<dbReference type="PANTHER" id="PTHR43742">
    <property type="entry name" value="TRIMETHYLAMINE-N-OXIDE REDUCTASE"/>
    <property type="match status" value="1"/>
</dbReference>
<keyword evidence="2" id="KW-0479">Metal-binding</keyword>
<keyword evidence="1" id="KW-0408">Iron</keyword>
<dbReference type="EMBL" id="LAZR01037267">
    <property type="protein sequence ID" value="KKL22662.1"/>
    <property type="molecule type" value="Genomic_DNA"/>
</dbReference>
<reference evidence="4" key="1">
    <citation type="journal article" date="2015" name="Nature">
        <title>Complex archaea that bridge the gap between prokaryotes and eukaryotes.</title>
        <authorList>
            <person name="Spang A."/>
            <person name="Saw J.H."/>
            <person name="Jorgensen S.L."/>
            <person name="Zaremba-Niedzwiedzka K."/>
            <person name="Martijn J."/>
            <person name="Lind A.E."/>
            <person name="van Eijk R."/>
            <person name="Schleper C."/>
            <person name="Guy L."/>
            <person name="Ettema T.J."/>
        </authorList>
    </citation>
    <scope>NUCLEOTIDE SEQUENCE</scope>
</reference>
<comment type="caution">
    <text evidence="4">The sequence shown here is derived from an EMBL/GenBank/DDBJ whole genome shotgun (WGS) entry which is preliminary data.</text>
</comment>
<evidence type="ECO:0000259" key="3">
    <source>
        <dbReference type="Pfam" id="PF00384"/>
    </source>
</evidence>
<organism evidence="4">
    <name type="scientific">marine sediment metagenome</name>
    <dbReference type="NCBI Taxonomy" id="412755"/>
    <lineage>
        <taxon>unclassified sequences</taxon>
        <taxon>metagenomes</taxon>
        <taxon>ecological metagenomes</taxon>
    </lineage>
</organism>
<name>A0A0F9C8N0_9ZZZZ</name>
<feature type="domain" description="Molybdopterin oxidoreductase" evidence="3">
    <location>
        <begin position="52"/>
        <end position="373"/>
    </location>
</feature>
<dbReference type="AlphaFoldDB" id="A0A0F9C8N0"/>
<dbReference type="Gene3D" id="3.40.50.740">
    <property type="match status" value="1"/>
</dbReference>
<sequence length="391" mass="43000">AQCDVFQPKGVHVSSASSVLFPYGSPNTLGVGALCYVSYGMIAPHVTLGKMITEMFNDIDNSELIVWGTNPATDLPPIEMKRIVEAKARGAEVVVIDPRRTEAVKLADAQWVPIRPGSDGALALGMCNVIIEEELYDDVFVLEWTHGFEDFSRYVQHFTPEVVEGITGVPADTVISIARRLAEAKGVSQLMYTGLEYSHSGVQAIRATLVLWALAGQLDTPGGRCFTMPGSSFPVNRSEHVANPDTGPRLGKGKFPVYVHYRDEAHAAALPKSVLEGDPYRIRSLIVQGASLITSWPEPELWEKTLGALDFLVCIDRQMTADAAYADILLPASTYFEVDSYMVYGPMFKKRDRMIEPLGESRGDLRIMAELAQRLGYGHLYPQNSEDGEEL</sequence>
<dbReference type="PANTHER" id="PTHR43742:SF6">
    <property type="entry name" value="OXIDOREDUCTASE YYAE-RELATED"/>
    <property type="match status" value="1"/>
</dbReference>